<dbReference type="PANTHER" id="PTHR43686:SF1">
    <property type="entry name" value="AMINOTRAN_5 DOMAIN-CONTAINING PROTEIN"/>
    <property type="match status" value="1"/>
</dbReference>
<dbReference type="EMBL" id="DSQF01000025">
    <property type="protein sequence ID" value="HGZ44158.1"/>
    <property type="molecule type" value="Genomic_DNA"/>
</dbReference>
<dbReference type="Gene3D" id="3.40.640.10">
    <property type="entry name" value="Type I PLP-dependent aspartate aminotransferase-like (Major domain)"/>
    <property type="match status" value="1"/>
</dbReference>
<dbReference type="AlphaFoldDB" id="A0A832I459"/>
<dbReference type="Gene3D" id="3.90.1150.10">
    <property type="entry name" value="Aspartate Aminotransferase, domain 1"/>
    <property type="match status" value="1"/>
</dbReference>
<gene>
    <name evidence="2" type="ORF">ENR23_12220</name>
</gene>
<keyword evidence="2" id="KW-0032">Aminotransferase</keyword>
<dbReference type="Pfam" id="PF00266">
    <property type="entry name" value="Aminotran_5"/>
    <property type="match status" value="1"/>
</dbReference>
<dbReference type="SUPFAM" id="SSF53383">
    <property type="entry name" value="PLP-dependent transferases"/>
    <property type="match status" value="1"/>
</dbReference>
<dbReference type="PANTHER" id="PTHR43686">
    <property type="entry name" value="SULFURTRANSFERASE-RELATED"/>
    <property type="match status" value="1"/>
</dbReference>
<proteinExistence type="predicted"/>
<dbReference type="InterPro" id="IPR000192">
    <property type="entry name" value="Aminotrans_V_dom"/>
</dbReference>
<dbReference type="GO" id="GO:0008483">
    <property type="term" value="F:transaminase activity"/>
    <property type="evidence" value="ECO:0007669"/>
    <property type="project" value="UniProtKB-KW"/>
</dbReference>
<keyword evidence="2" id="KW-0808">Transferase</keyword>
<accession>A0A832I459</accession>
<dbReference type="InterPro" id="IPR015424">
    <property type="entry name" value="PyrdxlP-dep_Trfase"/>
</dbReference>
<protein>
    <submittedName>
        <fullName evidence="2">Aminotransferase class V-fold PLP-dependent enzyme</fullName>
    </submittedName>
</protein>
<feature type="domain" description="Aminotransferase class V" evidence="1">
    <location>
        <begin position="58"/>
        <end position="432"/>
    </location>
</feature>
<dbReference type="InterPro" id="IPR015422">
    <property type="entry name" value="PyrdxlP-dep_Trfase_small"/>
</dbReference>
<reference evidence="2" key="1">
    <citation type="journal article" date="2020" name="mSystems">
        <title>Genome- and Community-Level Interaction Insights into Carbon Utilization and Element Cycling Functions of Hydrothermarchaeota in Hydrothermal Sediment.</title>
        <authorList>
            <person name="Zhou Z."/>
            <person name="Liu Y."/>
            <person name="Xu W."/>
            <person name="Pan J."/>
            <person name="Luo Z.H."/>
            <person name="Li M."/>
        </authorList>
    </citation>
    <scope>NUCLEOTIDE SEQUENCE [LARGE SCALE GENOMIC DNA]</scope>
    <source>
        <strain evidence="2">SpSt-381</strain>
    </source>
</reference>
<sequence>MPTAAIPPLVDVSAETPRGPVITAGPAEERAFLDALRAGVIGADAVLDGPDGPRPLRYFDWIASGRFHRAVEDELNTRVLPFMATAHTETSATGRAMTRWYEAAFRRIAGYVNAGPDDVVLPVGSGSTGAVNRLIHVMGLRLPSVLEDRYGLSRHIPAAERPVVFRSQMEHHSNDITWRETIADTVYVRFDARGRISAEDLDARLAEFRDRPLKIGTFSAASNVTGIRNDCHALARVLHRHGALAFFDYAASGPYVEIDLHPRRADGAPDAEAALDAVFLSVHKFLGGPRAPGLLIAHRRLFSNRVPAEPGGGTVLYVSPTEHEYLADTSHRETGGTPPIVGSIQAGLAFDLKHAIGPARIRRIEADYLARALAAWTAHPRLRVLGDLEAERLGVVSLIVEGVHHNLVVALLNDRFGIQVRGGCMCAGPYGHELLHIDEGVSRAIRQQLEQGHGAVKPGWVRVCFSPVTGEDEFQTLLEAVEWVAREGPAWADRYALDDATGEWRRVR</sequence>
<name>A0A832I459_UNCEI</name>
<dbReference type="InterPro" id="IPR015421">
    <property type="entry name" value="PyrdxlP-dep_Trfase_major"/>
</dbReference>
<evidence type="ECO:0000259" key="1">
    <source>
        <dbReference type="Pfam" id="PF00266"/>
    </source>
</evidence>
<comment type="caution">
    <text evidence="2">The sequence shown here is derived from an EMBL/GenBank/DDBJ whole genome shotgun (WGS) entry which is preliminary data.</text>
</comment>
<organism evidence="2">
    <name type="scientific">Eiseniibacteriota bacterium</name>
    <dbReference type="NCBI Taxonomy" id="2212470"/>
    <lineage>
        <taxon>Bacteria</taxon>
        <taxon>Candidatus Eiseniibacteriota</taxon>
    </lineage>
</organism>
<evidence type="ECO:0000313" key="2">
    <source>
        <dbReference type="EMBL" id="HGZ44158.1"/>
    </source>
</evidence>